<keyword evidence="3" id="KW-1185">Reference proteome</keyword>
<feature type="compositionally biased region" description="Low complexity" evidence="1">
    <location>
        <begin position="248"/>
        <end position="258"/>
    </location>
</feature>
<feature type="compositionally biased region" description="Polar residues" evidence="1">
    <location>
        <begin position="741"/>
        <end position="753"/>
    </location>
</feature>
<comment type="caution">
    <text evidence="2">The sequence shown here is derived from an EMBL/GenBank/DDBJ whole genome shotgun (WGS) entry which is preliminary data.</text>
</comment>
<name>A0A3R7QMC1_PENVA</name>
<dbReference type="EMBL" id="QCYY01000656">
    <property type="protein sequence ID" value="ROT83662.1"/>
    <property type="molecule type" value="Genomic_DNA"/>
</dbReference>
<dbReference type="AlphaFoldDB" id="A0A3R7QMC1"/>
<protein>
    <submittedName>
        <fullName evidence="2">Uncharacterized protein</fullName>
    </submittedName>
</protein>
<gene>
    <name evidence="2" type="ORF">C7M84_023159</name>
</gene>
<sequence length="873" mass="98266">NRYQPHPQTLPPLLPPHHELSPQGWPQSLPPIPPRHDHHTPAQRSHDRHVPSRPCQRRRSDRRSDTARSRRPYPPPIIALVSTRALTSAAPHRLDRSFHPHTFRRPFRPLVPTARTFRRRSEPPHPARDRFRTAPTTFTHRRFHRPFRRARYRRPSRRPFTPPVRRTLPVPQSPFRAIFRAAAFARLSAAPLSAPIPRRPVPPPVSAPFRPHPSTAADISVRPFHRPFRRPFPPPYPPAVRATRSATPPESSEPPISRRSFASSFSAALSIAALPGTPDPPFACPVTRSVYRPLSVASMFHRIIPLRSSRAHFRSRPFLPVYVAHYITVRTLPIPRPLLFLPPNPSSNPQCPQVGGAEENRPESAPIRAMRFPVTVILSRAHRLTLRDTALPVPTVPSASSDALFLTRSFHCAHLLRRTIIFRRPTSNSRIDLDSAPGPLLYLRVPCSPVSAAHIPAALIPPSAFRPRIRRAAHFRPPVPDLHHSARHHIRRPFCPPVSAAHSAALSAAPFRPPVPAAPFRAPFIFRRPFRPPIPPPLHTRAFIIRTRPLSAVPFRIYIYAHYRSTCPHSVPDPNIRRTIIHYRARPSFMTQPIYRRIHVLQPFRRPFRLYPVSTLYGPPGPKFMYCSREREHRLSFRTVPATIVCRLHAPISLGPASFRPPHIRRRPILRSPDPIPAPRRFRRHPASTQSGTARSESPPVPRPIRRPSAEHSPAHPAARFPSAPFPPAHNCGPPHFTKSAAHSSAPHLSTISPPGPFSGARFRRPFPSAARLHPRPVSAGPFRATAPIARTAGPFRPGHSEPPVLRAQFQTEAHSAVPFRPPHSAAISAARSRHMPVPPPVLPPIQPPVGRLGWTMCYVLHHFPVPFSINKA</sequence>
<evidence type="ECO:0000256" key="1">
    <source>
        <dbReference type="SAM" id="MobiDB-lite"/>
    </source>
</evidence>
<feature type="region of interest" description="Disordered" evidence="1">
    <location>
        <begin position="657"/>
        <end position="765"/>
    </location>
</feature>
<dbReference type="Proteomes" id="UP000283509">
    <property type="component" value="Unassembled WGS sequence"/>
</dbReference>
<reference evidence="2 3" key="2">
    <citation type="submission" date="2019-01" db="EMBL/GenBank/DDBJ databases">
        <title>The decoding of complex shrimp genome reveals the adaptation for benthos swimmer, frequently molting mechanism and breeding impact on genome.</title>
        <authorList>
            <person name="Sun Y."/>
            <person name="Gao Y."/>
            <person name="Yu Y."/>
        </authorList>
    </citation>
    <scope>NUCLEOTIDE SEQUENCE [LARGE SCALE GENOMIC DNA]</scope>
    <source>
        <tissue evidence="2">Muscle</tissue>
    </source>
</reference>
<reference evidence="2 3" key="1">
    <citation type="submission" date="2018-04" db="EMBL/GenBank/DDBJ databases">
        <authorList>
            <person name="Zhang X."/>
            <person name="Yuan J."/>
            <person name="Li F."/>
            <person name="Xiang J."/>
        </authorList>
    </citation>
    <scope>NUCLEOTIDE SEQUENCE [LARGE SCALE GENOMIC DNA]</scope>
    <source>
        <tissue evidence="2">Muscle</tissue>
    </source>
</reference>
<proteinExistence type="predicted"/>
<feature type="non-terminal residue" evidence="2">
    <location>
        <position position="1"/>
    </location>
</feature>
<accession>A0A3R7QMC1</accession>
<organism evidence="2 3">
    <name type="scientific">Penaeus vannamei</name>
    <name type="common">Whiteleg shrimp</name>
    <name type="synonym">Litopenaeus vannamei</name>
    <dbReference type="NCBI Taxonomy" id="6689"/>
    <lineage>
        <taxon>Eukaryota</taxon>
        <taxon>Metazoa</taxon>
        <taxon>Ecdysozoa</taxon>
        <taxon>Arthropoda</taxon>
        <taxon>Crustacea</taxon>
        <taxon>Multicrustacea</taxon>
        <taxon>Malacostraca</taxon>
        <taxon>Eumalacostraca</taxon>
        <taxon>Eucarida</taxon>
        <taxon>Decapoda</taxon>
        <taxon>Dendrobranchiata</taxon>
        <taxon>Penaeoidea</taxon>
        <taxon>Penaeidae</taxon>
        <taxon>Penaeus</taxon>
    </lineage>
</organism>
<feature type="region of interest" description="Disordered" evidence="1">
    <location>
        <begin position="1"/>
        <end position="77"/>
    </location>
</feature>
<evidence type="ECO:0000313" key="2">
    <source>
        <dbReference type="EMBL" id="ROT83662.1"/>
    </source>
</evidence>
<feature type="region of interest" description="Disordered" evidence="1">
    <location>
        <begin position="233"/>
        <end position="258"/>
    </location>
</feature>
<evidence type="ECO:0000313" key="3">
    <source>
        <dbReference type="Proteomes" id="UP000283509"/>
    </source>
</evidence>